<reference evidence="6 7" key="1">
    <citation type="submission" date="2024-05" db="EMBL/GenBank/DDBJ databases">
        <title>A draft genome resource for the thread blight pathogen Marasmius tenuissimus strain MS-2.</title>
        <authorList>
            <person name="Yulfo-Soto G.E."/>
            <person name="Baruah I.K."/>
            <person name="Amoako-Attah I."/>
            <person name="Bukari Y."/>
            <person name="Meinhardt L.W."/>
            <person name="Bailey B.A."/>
            <person name="Cohen S.P."/>
        </authorList>
    </citation>
    <scope>NUCLEOTIDE SEQUENCE [LARGE SCALE GENOMIC DNA]</scope>
    <source>
        <strain evidence="6 7">MS-2</strain>
    </source>
</reference>
<feature type="repeat" description="WD" evidence="4">
    <location>
        <begin position="238"/>
        <end position="279"/>
    </location>
</feature>
<feature type="repeat" description="WD" evidence="4">
    <location>
        <begin position="330"/>
        <end position="365"/>
    </location>
</feature>
<accession>A0ABR3A027</accession>
<evidence type="ECO:0000313" key="7">
    <source>
        <dbReference type="Proteomes" id="UP001437256"/>
    </source>
</evidence>
<evidence type="ECO:0000256" key="2">
    <source>
        <dbReference type="ARBA" id="ARBA00022574"/>
    </source>
</evidence>
<gene>
    <name evidence="6" type="ORF">AAF712_005781</name>
</gene>
<feature type="compositionally biased region" description="Basic residues" evidence="5">
    <location>
        <begin position="55"/>
        <end position="68"/>
    </location>
</feature>
<dbReference type="PANTHER" id="PTHR19862:SF14">
    <property type="entry name" value="WD REPEAT-CONTAINING PROTEIN 48"/>
    <property type="match status" value="1"/>
</dbReference>
<feature type="compositionally biased region" description="Polar residues" evidence="5">
    <location>
        <begin position="42"/>
        <end position="54"/>
    </location>
</feature>
<dbReference type="InterPro" id="IPR051246">
    <property type="entry name" value="WDR48"/>
</dbReference>
<dbReference type="PROSITE" id="PS00678">
    <property type="entry name" value="WD_REPEATS_1"/>
    <property type="match status" value="1"/>
</dbReference>
<feature type="region of interest" description="Disordered" evidence="5">
    <location>
        <begin position="38"/>
        <end position="68"/>
    </location>
</feature>
<evidence type="ECO:0000256" key="5">
    <source>
        <dbReference type="SAM" id="MobiDB-lite"/>
    </source>
</evidence>
<dbReference type="Pfam" id="PF11816">
    <property type="entry name" value="DUF3337"/>
    <property type="match status" value="1"/>
</dbReference>
<feature type="repeat" description="WD" evidence="4">
    <location>
        <begin position="288"/>
        <end position="329"/>
    </location>
</feature>
<comment type="caution">
    <text evidence="6">The sequence shown here is derived from an EMBL/GenBank/DDBJ whole genome shotgun (WGS) entry which is preliminary data.</text>
</comment>
<evidence type="ECO:0000313" key="6">
    <source>
        <dbReference type="EMBL" id="KAL0067211.1"/>
    </source>
</evidence>
<dbReference type="PROSITE" id="PS50082">
    <property type="entry name" value="WD_REPEATS_2"/>
    <property type="match status" value="4"/>
</dbReference>
<feature type="region of interest" description="Disordered" evidence="5">
    <location>
        <begin position="725"/>
        <end position="748"/>
    </location>
</feature>
<dbReference type="PRINTS" id="PR00320">
    <property type="entry name" value="GPROTEINBRPT"/>
</dbReference>
<feature type="compositionally biased region" description="Polar residues" evidence="5">
    <location>
        <begin position="732"/>
        <end position="744"/>
    </location>
</feature>
<feature type="compositionally biased region" description="Basic and acidic residues" evidence="5">
    <location>
        <begin position="511"/>
        <end position="535"/>
    </location>
</feature>
<feature type="compositionally biased region" description="Polar residues" evidence="5">
    <location>
        <begin position="1195"/>
        <end position="1217"/>
    </location>
</feature>
<dbReference type="Pfam" id="PF00400">
    <property type="entry name" value="WD40"/>
    <property type="match status" value="5"/>
</dbReference>
<dbReference type="InterPro" id="IPR001680">
    <property type="entry name" value="WD40_rpt"/>
</dbReference>
<proteinExistence type="inferred from homology"/>
<feature type="compositionally biased region" description="Basic and acidic residues" evidence="5">
    <location>
        <begin position="1043"/>
        <end position="1052"/>
    </location>
</feature>
<feature type="region of interest" description="Disordered" evidence="5">
    <location>
        <begin position="920"/>
        <end position="1061"/>
    </location>
</feature>
<protein>
    <submittedName>
        <fullName evidence="6">Uncharacterized protein</fullName>
    </submittedName>
</protein>
<dbReference type="SMART" id="SM00320">
    <property type="entry name" value="WD40"/>
    <property type="match status" value="7"/>
</dbReference>
<feature type="region of interest" description="Disordered" evidence="5">
    <location>
        <begin position="848"/>
        <end position="873"/>
    </location>
</feature>
<feature type="region of interest" description="Disordered" evidence="5">
    <location>
        <begin position="1194"/>
        <end position="1217"/>
    </location>
</feature>
<dbReference type="EMBL" id="JBBXMP010000028">
    <property type="protein sequence ID" value="KAL0067211.1"/>
    <property type="molecule type" value="Genomic_DNA"/>
</dbReference>
<feature type="repeat" description="WD" evidence="4">
    <location>
        <begin position="197"/>
        <end position="229"/>
    </location>
</feature>
<dbReference type="SUPFAM" id="SSF50978">
    <property type="entry name" value="WD40 repeat-like"/>
    <property type="match status" value="1"/>
</dbReference>
<feature type="region of interest" description="Disordered" evidence="5">
    <location>
        <begin position="491"/>
        <end position="587"/>
    </location>
</feature>
<dbReference type="InterPro" id="IPR036322">
    <property type="entry name" value="WD40_repeat_dom_sf"/>
</dbReference>
<dbReference type="PANTHER" id="PTHR19862">
    <property type="entry name" value="WD REPEAT-CONTAINING PROTEIN 48"/>
    <property type="match status" value="1"/>
</dbReference>
<dbReference type="Proteomes" id="UP001437256">
    <property type="component" value="Unassembled WGS sequence"/>
</dbReference>
<dbReference type="InterPro" id="IPR020472">
    <property type="entry name" value="WD40_PAC1"/>
</dbReference>
<organism evidence="6 7">
    <name type="scientific">Marasmius tenuissimus</name>
    <dbReference type="NCBI Taxonomy" id="585030"/>
    <lineage>
        <taxon>Eukaryota</taxon>
        <taxon>Fungi</taxon>
        <taxon>Dikarya</taxon>
        <taxon>Basidiomycota</taxon>
        <taxon>Agaricomycotina</taxon>
        <taxon>Agaricomycetes</taxon>
        <taxon>Agaricomycetidae</taxon>
        <taxon>Agaricales</taxon>
        <taxon>Marasmiineae</taxon>
        <taxon>Marasmiaceae</taxon>
        <taxon>Marasmius</taxon>
    </lineage>
</organism>
<sequence>MKRRVSYTIPAPVDPVPQLRLPDPGTSRFGLGGPMLIPIEGATSTQRNNSQQQPQHHRGRHLPIPRHPRHRLGVSSLALDTCTCLSGNGSPEGILYSAGRDGMVNSWDLHVPMRVRGRESPLKHPRDEKYRWEIMTGWADDVDEDGDEFGGDGDVLGDVTGTLRKRREEGSEFPYEKRWEMRKDSTGAPPATFRQCAELHTEWINDIALCNYNQTVVSASSDGTVKTWNPHGGQVSILGQHDDYVRCLAVCREQNWVASGSFDRTIKLWDISHGSSNPITTLQPPDSTKDPKSSVYALAADPLGNIIASGSPERIVRLWDPRSGKGTGKLVGHTDNIRAILVSDDGRYLLTASTDASIKLWSLSSPQRCLHTFTHHTDSVWSLYSSHPMLETFYSGDKSGLVCRVDVSGVGAFENGGMSSNMNTVSSSSIGMDMDIGFGAGMDVGAGECILVAAVQSGSDFGACERGVDKIVVSDDQLLWTASGTSSEIRRWRVPPKMNDRRGRRVSFGRESSRDRSRSAVTTPEERDNGAKLHDSPVPMSTTLPPNVAPSQQRHHSHPHSQSPHSSPRPPHPHFSSSSSSYLRETSPAIPQPAYASSLIRLPYITAFVPKIQGRDADSTSLASHLRAQSPNPSLNFSHSHYRAEQGNEAADLDLPELATDADPFNTEPDTVIPGDAGLVRCVILNDRIHALTVDTAGEVGVWDLVRGVCRGVYRNPCRCDSAQRSPPIASRSPTRVSGSTRIQLPSPPPVCHCHQSFSPREALENVRSNIEGEGVFVLPWATCDTKSGALNVHLSIDRCFDAEVYADEVGFPRSENGEDVKLNVGKWVFKNVFLGFIREEQRLSKKREASGSDPIVSSERRAAKSPTNVASIHPITSSPTLIPALPPPSLMTLARKPSSPLLTPLIPLANLNNPEQLSPIAQSPDLTTPLGTGSVTRRSTISRIRSASTAGEQDIMDLAASPTPHGREASDYFSGVPPLPRPSESGAEETNGKESAASGVVPQTPITPSGGLMTRLKSFGKTRKNTMEAPPPTPSLPAAVTAEKDKEKETNEESPPGLSTEEEIKMKLLSSPLTPPPSSEAPVHSLSSNMTVTISDGHTTFYRGTMHNMGHDVKLLEEVMPLWLMECLLANKLPPPPAQVKVSFILLPWQGEGLSEEEKLPELLNIAQSKLTASRWLRVRKLTQHVQDKLDKVATSNSLGSPRTSLDSNPSGTNSHGRPVAEDLYEILCNELVLPVNMTLAAVKQYVWRQSCELTMHYRLEEVMSMEAHYLGNRWRVSIYVIRVTYRLG</sequence>
<dbReference type="PROSITE" id="PS50294">
    <property type="entry name" value="WD_REPEATS_REGION"/>
    <property type="match status" value="3"/>
</dbReference>
<dbReference type="CDD" id="cd00200">
    <property type="entry name" value="WD40"/>
    <property type="match status" value="1"/>
</dbReference>
<evidence type="ECO:0000256" key="4">
    <source>
        <dbReference type="PROSITE-ProRule" id="PRU00221"/>
    </source>
</evidence>
<dbReference type="InterPro" id="IPR015943">
    <property type="entry name" value="WD40/YVTN_repeat-like_dom_sf"/>
</dbReference>
<comment type="similarity">
    <text evidence="1">Belongs to the WD repeat WDR48 family.</text>
</comment>
<dbReference type="Gene3D" id="2.130.10.10">
    <property type="entry name" value="YVTN repeat-like/Quinoprotein amine dehydrogenase"/>
    <property type="match status" value="2"/>
</dbReference>
<feature type="compositionally biased region" description="Low complexity" evidence="5">
    <location>
        <begin position="937"/>
        <end position="951"/>
    </location>
</feature>
<evidence type="ECO:0000256" key="3">
    <source>
        <dbReference type="ARBA" id="ARBA00022737"/>
    </source>
</evidence>
<keyword evidence="2 4" id="KW-0853">WD repeat</keyword>
<keyword evidence="7" id="KW-1185">Reference proteome</keyword>
<dbReference type="InterPro" id="IPR021772">
    <property type="entry name" value="WDR48/Bun107"/>
</dbReference>
<evidence type="ECO:0000256" key="1">
    <source>
        <dbReference type="ARBA" id="ARBA00006917"/>
    </source>
</evidence>
<feature type="compositionally biased region" description="Polar residues" evidence="5">
    <location>
        <begin position="920"/>
        <end position="936"/>
    </location>
</feature>
<name>A0ABR3A027_9AGAR</name>
<dbReference type="InterPro" id="IPR019775">
    <property type="entry name" value="WD40_repeat_CS"/>
</dbReference>
<keyword evidence="3" id="KW-0677">Repeat</keyword>